<dbReference type="AlphaFoldDB" id="A0A8T0F0B8"/>
<gene>
    <name evidence="1" type="ORF">HNY73_013584</name>
</gene>
<proteinExistence type="predicted"/>
<dbReference type="Proteomes" id="UP000807504">
    <property type="component" value="Unassembled WGS sequence"/>
</dbReference>
<name>A0A8T0F0B8_ARGBR</name>
<organism evidence="1 2">
    <name type="scientific">Argiope bruennichi</name>
    <name type="common">Wasp spider</name>
    <name type="synonym">Aranea bruennichi</name>
    <dbReference type="NCBI Taxonomy" id="94029"/>
    <lineage>
        <taxon>Eukaryota</taxon>
        <taxon>Metazoa</taxon>
        <taxon>Ecdysozoa</taxon>
        <taxon>Arthropoda</taxon>
        <taxon>Chelicerata</taxon>
        <taxon>Arachnida</taxon>
        <taxon>Araneae</taxon>
        <taxon>Araneomorphae</taxon>
        <taxon>Entelegynae</taxon>
        <taxon>Araneoidea</taxon>
        <taxon>Araneidae</taxon>
        <taxon>Argiope</taxon>
    </lineage>
</organism>
<reference evidence="1" key="1">
    <citation type="journal article" date="2020" name="bioRxiv">
        <title>Chromosome-level reference genome of the European wasp spider Argiope bruennichi: a resource for studies on range expansion and evolutionary adaptation.</title>
        <authorList>
            <person name="Sheffer M.M."/>
            <person name="Hoppe A."/>
            <person name="Krehenwinkel H."/>
            <person name="Uhl G."/>
            <person name="Kuss A.W."/>
            <person name="Jensen L."/>
            <person name="Jensen C."/>
            <person name="Gillespie R.G."/>
            <person name="Hoff K.J."/>
            <person name="Prost S."/>
        </authorList>
    </citation>
    <scope>NUCLEOTIDE SEQUENCE</scope>
</reference>
<dbReference type="EMBL" id="JABXBU010001863">
    <property type="protein sequence ID" value="KAF8783421.1"/>
    <property type="molecule type" value="Genomic_DNA"/>
</dbReference>
<sequence length="111" mass="12328">MLLTKSLLQKYSDMNRPTADVCSGLQSPYCRCMQWTAIALLQMYAVDCNRPTADVCSGLQSPYCRCMQWTAIALLQMPYSSGSRGIHCCIETGLLCLSPVSTTVHSLHLFQ</sequence>
<protein>
    <submittedName>
        <fullName evidence="1">Uncharacterized protein</fullName>
    </submittedName>
</protein>
<keyword evidence="2" id="KW-1185">Reference proteome</keyword>
<comment type="caution">
    <text evidence="1">The sequence shown here is derived from an EMBL/GenBank/DDBJ whole genome shotgun (WGS) entry which is preliminary data.</text>
</comment>
<accession>A0A8T0F0B8</accession>
<evidence type="ECO:0000313" key="2">
    <source>
        <dbReference type="Proteomes" id="UP000807504"/>
    </source>
</evidence>
<reference evidence="1" key="2">
    <citation type="submission" date="2020-06" db="EMBL/GenBank/DDBJ databases">
        <authorList>
            <person name="Sheffer M."/>
        </authorList>
    </citation>
    <scope>NUCLEOTIDE SEQUENCE</scope>
</reference>
<evidence type="ECO:0000313" key="1">
    <source>
        <dbReference type="EMBL" id="KAF8783421.1"/>
    </source>
</evidence>